<dbReference type="Proteomes" id="UP000784294">
    <property type="component" value="Unassembled WGS sequence"/>
</dbReference>
<gene>
    <name evidence="1" type="ORF">PXEA_LOCUS25399</name>
</gene>
<protein>
    <submittedName>
        <fullName evidence="1">Uncharacterized protein</fullName>
    </submittedName>
</protein>
<comment type="caution">
    <text evidence="1">The sequence shown here is derived from an EMBL/GenBank/DDBJ whole genome shotgun (WGS) entry which is preliminary data.</text>
</comment>
<sequence>MCGSHLSDSNALFLIIQLDRFRLPTLKPPPWSNKAGSLVVAKPVTRLQQAAAAAAFLPDTISQNTSGASTNIAANYPSTCYATTGVIGSPSVGSFLKCGVITSTSLFTNAFPGAKETGEPPIRSIRLSPLGYKTLKSYLNDYLLSPFLLLTNYLIMEG</sequence>
<accession>A0A3S5AYU5</accession>
<reference evidence="1" key="1">
    <citation type="submission" date="2018-11" db="EMBL/GenBank/DDBJ databases">
        <authorList>
            <consortium name="Pathogen Informatics"/>
        </authorList>
    </citation>
    <scope>NUCLEOTIDE SEQUENCE</scope>
</reference>
<keyword evidence="2" id="KW-1185">Reference proteome</keyword>
<dbReference type="AlphaFoldDB" id="A0A3S5AYU5"/>
<organism evidence="1 2">
    <name type="scientific">Protopolystoma xenopodis</name>
    <dbReference type="NCBI Taxonomy" id="117903"/>
    <lineage>
        <taxon>Eukaryota</taxon>
        <taxon>Metazoa</taxon>
        <taxon>Spiralia</taxon>
        <taxon>Lophotrochozoa</taxon>
        <taxon>Platyhelminthes</taxon>
        <taxon>Monogenea</taxon>
        <taxon>Polyopisthocotylea</taxon>
        <taxon>Polystomatidea</taxon>
        <taxon>Polystomatidae</taxon>
        <taxon>Protopolystoma</taxon>
    </lineage>
</organism>
<proteinExistence type="predicted"/>
<evidence type="ECO:0000313" key="2">
    <source>
        <dbReference type="Proteomes" id="UP000784294"/>
    </source>
</evidence>
<dbReference type="EMBL" id="CAAALY010128518">
    <property type="protein sequence ID" value="VEL31959.1"/>
    <property type="molecule type" value="Genomic_DNA"/>
</dbReference>
<name>A0A3S5AYU5_9PLAT</name>
<evidence type="ECO:0000313" key="1">
    <source>
        <dbReference type="EMBL" id="VEL31959.1"/>
    </source>
</evidence>